<gene>
    <name evidence="2" type="ORF">Q8A70_26245</name>
</gene>
<keyword evidence="1" id="KW-0732">Signal</keyword>
<proteinExistence type="predicted"/>
<dbReference type="RefSeq" id="WP_379961358.1">
    <property type="nucleotide sequence ID" value="NZ_JAUYVI010000009.1"/>
</dbReference>
<accession>A0ABU0YU09</accession>
<dbReference type="EMBL" id="JAUYVI010000009">
    <property type="protein sequence ID" value="MDQ7251214.1"/>
    <property type="molecule type" value="Genomic_DNA"/>
</dbReference>
<sequence>MGRALLAAGSALLAITIGTSAWAETAAGGGKACISAGDWATVVRDKSSGVAIRVLADIDGIEAKQMVERVNAEPPRTHMAADHVIVLGAKVVETGQPASYVLVAFFNQGCLVASGRADPMGIAGLLEGEST</sequence>
<keyword evidence="3" id="KW-1185">Reference proteome</keyword>
<evidence type="ECO:0000313" key="3">
    <source>
        <dbReference type="Proteomes" id="UP001230156"/>
    </source>
</evidence>
<protein>
    <submittedName>
        <fullName evidence="2">Uncharacterized protein</fullName>
    </submittedName>
</protein>
<feature type="chain" id="PRO_5046943099" evidence="1">
    <location>
        <begin position="24"/>
        <end position="131"/>
    </location>
</feature>
<evidence type="ECO:0000256" key="1">
    <source>
        <dbReference type="SAM" id="SignalP"/>
    </source>
</evidence>
<reference evidence="3" key="1">
    <citation type="submission" date="2023-08" db="EMBL/GenBank/DDBJ databases">
        <title>Rhodospirillaceae gen. nov., a novel taxon isolated from the Yangtze River Yuezi River estuary sludge.</title>
        <authorList>
            <person name="Ruan L."/>
        </authorList>
    </citation>
    <scope>NUCLEOTIDE SEQUENCE [LARGE SCALE GENOMIC DNA]</scope>
    <source>
        <strain evidence="3">R-7</strain>
    </source>
</reference>
<feature type="signal peptide" evidence="1">
    <location>
        <begin position="1"/>
        <end position="23"/>
    </location>
</feature>
<comment type="caution">
    <text evidence="2">The sequence shown here is derived from an EMBL/GenBank/DDBJ whole genome shotgun (WGS) entry which is preliminary data.</text>
</comment>
<dbReference type="Proteomes" id="UP001230156">
    <property type="component" value="Unassembled WGS sequence"/>
</dbReference>
<name>A0ABU0YU09_9PROT</name>
<evidence type="ECO:0000313" key="2">
    <source>
        <dbReference type="EMBL" id="MDQ7251214.1"/>
    </source>
</evidence>
<organism evidence="2 3">
    <name type="scientific">Dongia sedimenti</name>
    <dbReference type="NCBI Taxonomy" id="3064282"/>
    <lineage>
        <taxon>Bacteria</taxon>
        <taxon>Pseudomonadati</taxon>
        <taxon>Pseudomonadota</taxon>
        <taxon>Alphaproteobacteria</taxon>
        <taxon>Rhodospirillales</taxon>
        <taxon>Dongiaceae</taxon>
        <taxon>Dongia</taxon>
    </lineage>
</organism>